<dbReference type="EMBL" id="JAJSOF020000029">
    <property type="protein sequence ID" value="KAJ4432674.1"/>
    <property type="molecule type" value="Genomic_DNA"/>
</dbReference>
<accession>A0ABQ8SEX9</accession>
<dbReference type="Gene3D" id="3.30.420.10">
    <property type="entry name" value="Ribonuclease H-like superfamily/Ribonuclease H"/>
    <property type="match status" value="1"/>
</dbReference>
<comment type="caution">
    <text evidence="1">The sequence shown here is derived from an EMBL/GenBank/DDBJ whole genome shotgun (WGS) entry which is preliminary data.</text>
</comment>
<evidence type="ECO:0000313" key="1">
    <source>
        <dbReference type="EMBL" id="KAJ4432674.1"/>
    </source>
</evidence>
<sequence length="483" mass="56903">MELWLKTAPQDLRVIRHQPMLNQRELTTAVTLLSKKITNNEKALEASYLVHHYLALADKPHTLAETVMKPLLVKVVKCMVDEKLQTCPYQITLRIIDPESIKRWHVARKGESRNAYRVLVGRPEGKRPLGRPRRRWEDNIKMDLREVGYDDRDWINLAQDRDRWRAYVRAAMNLRVEKLEIKVCLFQLPGILRPASATRFQLCKNTTDHTIVIMQDGQQHVTRQVKDLLRENLSNVRIISRQFPDAWPLESPDLNPCDFCRTQRHDKTVDDVIRILIPALFKNQSDSLMAADGDCHYLCKLMEPVRHRWSISDVIVEIRNTVMLSDCSALRFGIRSITRVWKEGMSDVFRLMTYATIGAHFRKPALVIVEKVRMYKQNYKSKYETIRQFVEGFNETKDGPGRSIANVVVGLLLPDLVWKTCLFTTEKLDKKRIEAFEMWIWRRMERMKWRDGIRNEVVLERVGEERMMLKLIRKRKEIDWVTG</sequence>
<name>A0ABQ8SEX9_PERAM</name>
<reference evidence="1 2" key="1">
    <citation type="journal article" date="2022" name="Allergy">
        <title>Genome assembly and annotation of Periplaneta americana reveal a comprehensive cockroach allergen profile.</title>
        <authorList>
            <person name="Wang L."/>
            <person name="Xiong Q."/>
            <person name="Saelim N."/>
            <person name="Wang L."/>
            <person name="Nong W."/>
            <person name="Wan A.T."/>
            <person name="Shi M."/>
            <person name="Liu X."/>
            <person name="Cao Q."/>
            <person name="Hui J.H.L."/>
            <person name="Sookrung N."/>
            <person name="Leung T.F."/>
            <person name="Tungtrongchitr A."/>
            <person name="Tsui S.K.W."/>
        </authorList>
    </citation>
    <scope>NUCLEOTIDE SEQUENCE [LARGE SCALE GENOMIC DNA]</scope>
    <source>
        <strain evidence="1">PWHHKU_190912</strain>
    </source>
</reference>
<organism evidence="1 2">
    <name type="scientific">Periplaneta americana</name>
    <name type="common">American cockroach</name>
    <name type="synonym">Blatta americana</name>
    <dbReference type="NCBI Taxonomy" id="6978"/>
    <lineage>
        <taxon>Eukaryota</taxon>
        <taxon>Metazoa</taxon>
        <taxon>Ecdysozoa</taxon>
        <taxon>Arthropoda</taxon>
        <taxon>Hexapoda</taxon>
        <taxon>Insecta</taxon>
        <taxon>Pterygota</taxon>
        <taxon>Neoptera</taxon>
        <taxon>Polyneoptera</taxon>
        <taxon>Dictyoptera</taxon>
        <taxon>Blattodea</taxon>
        <taxon>Blattoidea</taxon>
        <taxon>Blattidae</taxon>
        <taxon>Blattinae</taxon>
        <taxon>Periplaneta</taxon>
    </lineage>
</organism>
<dbReference type="Proteomes" id="UP001148838">
    <property type="component" value="Unassembled WGS sequence"/>
</dbReference>
<evidence type="ECO:0000313" key="2">
    <source>
        <dbReference type="Proteomes" id="UP001148838"/>
    </source>
</evidence>
<proteinExistence type="predicted"/>
<protein>
    <submittedName>
        <fullName evidence="1">Uncharacterized protein</fullName>
    </submittedName>
</protein>
<dbReference type="InterPro" id="IPR036397">
    <property type="entry name" value="RNaseH_sf"/>
</dbReference>
<keyword evidence="2" id="KW-1185">Reference proteome</keyword>
<gene>
    <name evidence="1" type="ORF">ANN_21297</name>
</gene>